<comment type="caution">
    <text evidence="2">The sequence shown here is derived from an EMBL/GenBank/DDBJ whole genome shotgun (WGS) entry which is preliminary data.</text>
</comment>
<evidence type="ECO:0000259" key="1">
    <source>
        <dbReference type="PROSITE" id="PS50943"/>
    </source>
</evidence>
<dbReference type="InterPro" id="IPR001387">
    <property type="entry name" value="Cro/C1-type_HTH"/>
</dbReference>
<dbReference type="PROSITE" id="PS50943">
    <property type="entry name" value="HTH_CROC1"/>
    <property type="match status" value="1"/>
</dbReference>
<dbReference type="EMBL" id="JABBCP010000002">
    <property type="protein sequence ID" value="NMF55711.1"/>
    <property type="molecule type" value="Genomic_DNA"/>
</dbReference>
<organism evidence="2 3">
    <name type="scientific">Collinsella acetigenes</name>
    <dbReference type="NCBI Taxonomy" id="2713419"/>
    <lineage>
        <taxon>Bacteria</taxon>
        <taxon>Bacillati</taxon>
        <taxon>Actinomycetota</taxon>
        <taxon>Coriobacteriia</taxon>
        <taxon>Coriobacteriales</taxon>
        <taxon>Coriobacteriaceae</taxon>
        <taxon>Collinsella</taxon>
    </lineage>
</organism>
<keyword evidence="3" id="KW-1185">Reference proteome</keyword>
<dbReference type="Pfam" id="PF01381">
    <property type="entry name" value="HTH_3"/>
    <property type="match status" value="1"/>
</dbReference>
<dbReference type="SUPFAM" id="SSF47413">
    <property type="entry name" value="lambda repressor-like DNA-binding domains"/>
    <property type="match status" value="1"/>
</dbReference>
<gene>
    <name evidence="2" type="ORF">HF320_05135</name>
</gene>
<dbReference type="SMART" id="SM00530">
    <property type="entry name" value="HTH_XRE"/>
    <property type="match status" value="1"/>
</dbReference>
<dbReference type="AlphaFoldDB" id="A0A7X9YJ37"/>
<dbReference type="RefSeq" id="WP_169277337.1">
    <property type="nucleotide sequence ID" value="NZ_JABBCP010000002.1"/>
</dbReference>
<sequence>MKTLREVRENKGVKKVAVQRMLGVSQPTYDRYELYPGEMRAKDLERVLSFLGVSRGDIFLTTEES</sequence>
<dbReference type="Gene3D" id="1.10.260.40">
    <property type="entry name" value="lambda repressor-like DNA-binding domains"/>
    <property type="match status" value="1"/>
</dbReference>
<dbReference type="CDD" id="cd00093">
    <property type="entry name" value="HTH_XRE"/>
    <property type="match status" value="1"/>
</dbReference>
<name>A0A7X9YJ37_9ACTN</name>
<dbReference type="Proteomes" id="UP000546970">
    <property type="component" value="Unassembled WGS sequence"/>
</dbReference>
<evidence type="ECO:0000313" key="3">
    <source>
        <dbReference type="Proteomes" id="UP000546970"/>
    </source>
</evidence>
<protein>
    <submittedName>
        <fullName evidence="2">Helix-turn-helix transcriptional regulator</fullName>
    </submittedName>
</protein>
<dbReference type="InterPro" id="IPR010982">
    <property type="entry name" value="Lambda_DNA-bd_dom_sf"/>
</dbReference>
<proteinExistence type="predicted"/>
<evidence type="ECO:0000313" key="2">
    <source>
        <dbReference type="EMBL" id="NMF55711.1"/>
    </source>
</evidence>
<reference evidence="2 3" key="1">
    <citation type="submission" date="2020-04" db="EMBL/GenBank/DDBJ databases">
        <title>Collinsella sp. KGMB02528 nov., an anaerobic actinobacterium isolated from human feces.</title>
        <authorList>
            <person name="Han K.-I."/>
            <person name="Eom M.K."/>
            <person name="Kim J.-S."/>
            <person name="Lee K.C."/>
            <person name="Suh M.K."/>
            <person name="Park S.-H."/>
            <person name="Lee J.H."/>
            <person name="Kang S.W."/>
            <person name="Park J.-E."/>
            <person name="Oh B.S."/>
            <person name="Yu S.Y."/>
            <person name="Choi S.-H."/>
            <person name="Lee D.H."/>
            <person name="Yoon H."/>
            <person name="Kim B.-Y."/>
            <person name="Lee J.H."/>
            <person name="Lee J.-S."/>
        </authorList>
    </citation>
    <scope>NUCLEOTIDE SEQUENCE [LARGE SCALE GENOMIC DNA]</scope>
    <source>
        <strain evidence="2 3">KGMB02528</strain>
    </source>
</reference>
<dbReference type="GO" id="GO:0003677">
    <property type="term" value="F:DNA binding"/>
    <property type="evidence" value="ECO:0007669"/>
    <property type="project" value="InterPro"/>
</dbReference>
<feature type="domain" description="HTH cro/C1-type" evidence="1">
    <location>
        <begin position="4"/>
        <end position="58"/>
    </location>
</feature>
<accession>A0A7X9YJ37</accession>